<evidence type="ECO:0000313" key="3">
    <source>
        <dbReference type="EMBL" id="HFC91713.1"/>
    </source>
</evidence>
<reference evidence="3" key="1">
    <citation type="journal article" date="2020" name="mSystems">
        <title>Genome- and Community-Level Interaction Insights into Carbon Utilization and Element Cycling Functions of Hydrothermarchaeota in Hydrothermal Sediment.</title>
        <authorList>
            <person name="Zhou Z."/>
            <person name="Liu Y."/>
            <person name="Xu W."/>
            <person name="Pan J."/>
            <person name="Luo Z.H."/>
            <person name="Li M."/>
        </authorList>
    </citation>
    <scope>NUCLEOTIDE SEQUENCE [LARGE SCALE GENOMIC DNA]</scope>
    <source>
        <strain evidence="3">HyVt-493</strain>
    </source>
</reference>
<dbReference type="InterPro" id="IPR005804">
    <property type="entry name" value="FA_desaturase_dom"/>
</dbReference>
<feature type="domain" description="Fatty acid desaturase" evidence="2">
    <location>
        <begin position="43"/>
        <end position="240"/>
    </location>
</feature>
<protein>
    <submittedName>
        <fullName evidence="3">Fatty acid desaturase</fullName>
    </submittedName>
</protein>
<dbReference type="Proteomes" id="UP000885750">
    <property type="component" value="Unassembled WGS sequence"/>
</dbReference>
<dbReference type="CDD" id="cd01060">
    <property type="entry name" value="Membrane-FADS-like"/>
    <property type="match status" value="1"/>
</dbReference>
<dbReference type="Pfam" id="PF00487">
    <property type="entry name" value="FA_desaturase"/>
    <property type="match status" value="1"/>
</dbReference>
<comment type="caution">
    <text evidence="3">The sequence shown here is derived from an EMBL/GenBank/DDBJ whole genome shotgun (WGS) entry which is preliminary data.</text>
</comment>
<dbReference type="GO" id="GO:0006629">
    <property type="term" value="P:lipid metabolic process"/>
    <property type="evidence" value="ECO:0007669"/>
    <property type="project" value="InterPro"/>
</dbReference>
<accession>A0A7V2T186</accession>
<sequence>MKTKIKDKHNKPFPWQLGIFPLLEFIFFLLAYLSNHYFSSLAFIFLASILLSFSIHIFFHECVHARKKYPSSINIFFSLFLGMPFDGYRVHHLNHHTYSNGLNDFSSTWCFSKGKKMARSAWGYCFGWLKQVVILIHSPNPFDATWGDLEQIKVSIKPQKIALFLFVLTLAFIDLKAFTLYFVLVYFGWVFTSLYNYGQHPPIEAELVCTYSNRVFNTLFFNNGLHWEHHDKPWLSWSQIELDAKSPRIQYAHLINPFFEKSHDRQNTTDK</sequence>
<evidence type="ECO:0000259" key="2">
    <source>
        <dbReference type="Pfam" id="PF00487"/>
    </source>
</evidence>
<keyword evidence="1" id="KW-1133">Transmembrane helix</keyword>
<keyword evidence="1" id="KW-0812">Transmembrane</keyword>
<dbReference type="EMBL" id="DRMS01000114">
    <property type="protein sequence ID" value="HFC91713.1"/>
    <property type="molecule type" value="Genomic_DNA"/>
</dbReference>
<dbReference type="AlphaFoldDB" id="A0A7V2T186"/>
<keyword evidence="1" id="KW-0472">Membrane</keyword>
<proteinExistence type="predicted"/>
<feature type="transmembrane region" description="Helical" evidence="1">
    <location>
        <begin position="38"/>
        <end position="59"/>
    </location>
</feature>
<feature type="transmembrane region" description="Helical" evidence="1">
    <location>
        <begin position="161"/>
        <end position="189"/>
    </location>
</feature>
<gene>
    <name evidence="3" type="ORF">ENJ51_02750</name>
</gene>
<organism evidence="3">
    <name type="scientific">Leucothrix mucor</name>
    <dbReference type="NCBI Taxonomy" id="45248"/>
    <lineage>
        <taxon>Bacteria</taxon>
        <taxon>Pseudomonadati</taxon>
        <taxon>Pseudomonadota</taxon>
        <taxon>Gammaproteobacteria</taxon>
        <taxon>Thiotrichales</taxon>
        <taxon>Thiotrichaceae</taxon>
        <taxon>Leucothrix</taxon>
    </lineage>
</organism>
<name>A0A7V2T186_LEUMU</name>
<feature type="transmembrane region" description="Helical" evidence="1">
    <location>
        <begin position="12"/>
        <end position="32"/>
    </location>
</feature>
<evidence type="ECO:0000256" key="1">
    <source>
        <dbReference type="SAM" id="Phobius"/>
    </source>
</evidence>